<evidence type="ECO:0000313" key="4">
    <source>
        <dbReference type="Proteomes" id="UP000242222"/>
    </source>
</evidence>
<gene>
    <name evidence="3" type="ORF">SAMN05216516_101592</name>
</gene>
<dbReference type="PANTHER" id="PTHR37089">
    <property type="entry name" value="PROTEIN U-RELATED"/>
    <property type="match status" value="1"/>
</dbReference>
<feature type="domain" description="Spore coat protein U/FanG" evidence="2">
    <location>
        <begin position="30"/>
        <end position="163"/>
    </location>
</feature>
<evidence type="ECO:0000259" key="2">
    <source>
        <dbReference type="Pfam" id="PF05229"/>
    </source>
</evidence>
<dbReference type="OrthoDB" id="8588792at2"/>
<dbReference type="PANTHER" id="PTHR37089:SF3">
    <property type="entry name" value="EXPORTED PROTEIN"/>
    <property type="match status" value="1"/>
</dbReference>
<dbReference type="Proteomes" id="UP000242222">
    <property type="component" value="Unassembled WGS sequence"/>
</dbReference>
<accession>A0A1I4V7G0</accession>
<dbReference type="InterPro" id="IPR053167">
    <property type="entry name" value="Spore_coat_component"/>
</dbReference>
<feature type="signal peptide" evidence="1">
    <location>
        <begin position="1"/>
        <end position="24"/>
    </location>
</feature>
<reference evidence="4" key="1">
    <citation type="submission" date="2016-10" db="EMBL/GenBank/DDBJ databases">
        <authorList>
            <person name="Varghese N."/>
            <person name="Submissions S."/>
        </authorList>
    </citation>
    <scope>NUCLEOTIDE SEQUENCE [LARGE SCALE GENOMIC DNA]</scope>
    <source>
        <strain evidence="4">N6PO6</strain>
    </source>
</reference>
<dbReference type="InterPro" id="IPR007893">
    <property type="entry name" value="Spore_coat_U/FanG"/>
</dbReference>
<keyword evidence="3" id="KW-0946">Virion</keyword>
<keyword evidence="1" id="KW-0732">Signal</keyword>
<protein>
    <submittedName>
        <fullName evidence="3">Spore coat protein U (SCPU) domain-containing protein</fullName>
    </submittedName>
</protein>
<dbReference type="AlphaFoldDB" id="A0A1I4V7G0"/>
<evidence type="ECO:0000256" key="1">
    <source>
        <dbReference type="SAM" id="SignalP"/>
    </source>
</evidence>
<dbReference type="Pfam" id="PF05229">
    <property type="entry name" value="SCPU"/>
    <property type="match status" value="1"/>
</dbReference>
<dbReference type="STRING" id="1367852.SAMN05216516_101592"/>
<proteinExistence type="predicted"/>
<keyword evidence="3" id="KW-0167">Capsid protein</keyword>
<feature type="chain" id="PRO_5017360069" evidence="1">
    <location>
        <begin position="25"/>
        <end position="168"/>
    </location>
</feature>
<evidence type="ECO:0000313" key="3">
    <source>
        <dbReference type="EMBL" id="SFM97088.1"/>
    </source>
</evidence>
<name>A0A1I4V7G0_9GAMM</name>
<dbReference type="EMBL" id="FOVC01000001">
    <property type="protein sequence ID" value="SFM97088.1"/>
    <property type="molecule type" value="Genomic_DNA"/>
</dbReference>
<sequence>MKIAIDKFAVVVSLLSALVPTCYAYAHSTTKTFMVKATVVNGCIFKNYTKPIHVQLPELLPGGNGVSTVRQFQLSCTPGMTAEISIDDGEHADKSGDRNLALNDKNGVLIPYQIYYVDSGKNILWNNPIPFTSNASPEVINMMIKVPQPKTSLHPGNYSDTDTIIVSY</sequence>
<keyword evidence="4" id="KW-1185">Reference proteome</keyword>
<organism evidence="3 4">
    <name type="scientific">Izhakiella capsodis</name>
    <dbReference type="NCBI Taxonomy" id="1367852"/>
    <lineage>
        <taxon>Bacteria</taxon>
        <taxon>Pseudomonadati</taxon>
        <taxon>Pseudomonadota</taxon>
        <taxon>Gammaproteobacteria</taxon>
        <taxon>Enterobacterales</taxon>
        <taxon>Erwiniaceae</taxon>
        <taxon>Izhakiella</taxon>
    </lineage>
</organism>